<gene>
    <name evidence="3" type="ORF">CDO81_18455</name>
</gene>
<dbReference type="AlphaFoldDB" id="A0A254N5D0"/>
<protein>
    <submittedName>
        <fullName evidence="3">Short chain dehydrogenase</fullName>
    </submittedName>
</protein>
<dbReference type="Gene3D" id="3.40.50.720">
    <property type="entry name" value="NAD(P)-binding Rossmann-like Domain"/>
    <property type="match status" value="1"/>
</dbReference>
<reference evidence="3 4" key="1">
    <citation type="journal article" date="2007" name="Int. J. Syst. Evol. Microbiol.">
        <title>Description of Pelomonas aquatica sp. nov. and Pelomonas puraquae sp. nov., isolated from industrial and haemodialysis water.</title>
        <authorList>
            <person name="Gomila M."/>
            <person name="Bowien B."/>
            <person name="Falsen E."/>
            <person name="Moore E.R."/>
            <person name="Lalucat J."/>
        </authorList>
    </citation>
    <scope>NUCLEOTIDE SEQUENCE [LARGE SCALE GENOMIC DNA]</scope>
    <source>
        <strain evidence="3 4">CCUG 52769</strain>
    </source>
</reference>
<dbReference type="Pfam" id="PF13561">
    <property type="entry name" value="adh_short_C2"/>
    <property type="match status" value="1"/>
</dbReference>
<dbReference type="PANTHER" id="PTHR43477:SF1">
    <property type="entry name" value="DIHYDROANTICAPSIN 7-DEHYDROGENASE"/>
    <property type="match status" value="1"/>
</dbReference>
<dbReference type="PANTHER" id="PTHR43477">
    <property type="entry name" value="DIHYDROANTICAPSIN 7-DEHYDROGENASE"/>
    <property type="match status" value="1"/>
</dbReference>
<evidence type="ECO:0000313" key="3">
    <source>
        <dbReference type="EMBL" id="OWR02804.1"/>
    </source>
</evidence>
<dbReference type="InterPro" id="IPR051122">
    <property type="entry name" value="SDR_DHRS6-like"/>
</dbReference>
<dbReference type="InterPro" id="IPR002347">
    <property type="entry name" value="SDR_fam"/>
</dbReference>
<comment type="similarity">
    <text evidence="1">Belongs to the short-chain dehydrogenases/reductases (SDR) family.</text>
</comment>
<dbReference type="SUPFAM" id="SSF51735">
    <property type="entry name" value="NAD(P)-binding Rossmann-fold domains"/>
    <property type="match status" value="1"/>
</dbReference>
<organism evidence="3 4">
    <name type="scientific">Roseateles puraquae</name>
    <dbReference type="NCBI Taxonomy" id="431059"/>
    <lineage>
        <taxon>Bacteria</taxon>
        <taxon>Pseudomonadati</taxon>
        <taxon>Pseudomonadota</taxon>
        <taxon>Betaproteobacteria</taxon>
        <taxon>Burkholderiales</taxon>
        <taxon>Sphaerotilaceae</taxon>
        <taxon>Roseateles</taxon>
    </lineage>
</organism>
<dbReference type="OrthoDB" id="9806974at2"/>
<name>A0A254N5D0_9BURK</name>
<comment type="caution">
    <text evidence="3">The sequence shown here is derived from an EMBL/GenBank/DDBJ whole genome shotgun (WGS) entry which is preliminary data.</text>
</comment>
<keyword evidence="4" id="KW-1185">Reference proteome</keyword>
<accession>A0A254N5D0</accession>
<evidence type="ECO:0000313" key="4">
    <source>
        <dbReference type="Proteomes" id="UP000197446"/>
    </source>
</evidence>
<dbReference type="Proteomes" id="UP000197446">
    <property type="component" value="Unassembled WGS sequence"/>
</dbReference>
<dbReference type="RefSeq" id="WP_088484692.1">
    <property type="nucleotide sequence ID" value="NZ_NISI01000007.1"/>
</dbReference>
<dbReference type="EMBL" id="NISI01000007">
    <property type="protein sequence ID" value="OWR02804.1"/>
    <property type="molecule type" value="Genomic_DNA"/>
</dbReference>
<sequence>MTHLQDQHIIVVGGSSGIGLAVAATALRAGARVSIMARSRARLDRARQQLDAGDALQTVAVDVTDESTVQLAFAGLPAPDHVHVSAAGFVGGSVLGTPMTELRAALDARLWGAVHVVRAAAPRMTAGGSFVLTGGISTERPAKGAWPTAVATAAAEQLARCLALELAPLRFNAIAPGWTDTPMWDGLLGASKADTFAAVAGRTPTGRLVTADEAAQAVLLLMSNASLNGEILHIDGGLRLA</sequence>
<dbReference type="CDD" id="cd05233">
    <property type="entry name" value="SDR_c"/>
    <property type="match status" value="1"/>
</dbReference>
<dbReference type="GO" id="GO:0016491">
    <property type="term" value="F:oxidoreductase activity"/>
    <property type="evidence" value="ECO:0007669"/>
    <property type="project" value="UniProtKB-KW"/>
</dbReference>
<dbReference type="InterPro" id="IPR036291">
    <property type="entry name" value="NAD(P)-bd_dom_sf"/>
</dbReference>
<evidence type="ECO:0000256" key="1">
    <source>
        <dbReference type="ARBA" id="ARBA00006484"/>
    </source>
</evidence>
<dbReference type="PRINTS" id="PR00081">
    <property type="entry name" value="GDHRDH"/>
</dbReference>
<evidence type="ECO:0000256" key="2">
    <source>
        <dbReference type="ARBA" id="ARBA00023002"/>
    </source>
</evidence>
<proteinExistence type="inferred from homology"/>
<keyword evidence="2" id="KW-0560">Oxidoreductase</keyword>